<organism evidence="1 2">
    <name type="scientific">Racocetra persica</name>
    <dbReference type="NCBI Taxonomy" id="160502"/>
    <lineage>
        <taxon>Eukaryota</taxon>
        <taxon>Fungi</taxon>
        <taxon>Fungi incertae sedis</taxon>
        <taxon>Mucoromycota</taxon>
        <taxon>Glomeromycotina</taxon>
        <taxon>Glomeromycetes</taxon>
        <taxon>Diversisporales</taxon>
        <taxon>Gigasporaceae</taxon>
        <taxon>Racocetra</taxon>
    </lineage>
</organism>
<name>A0ACA9SRI7_9GLOM</name>
<protein>
    <submittedName>
        <fullName evidence="1">19243_t:CDS:1</fullName>
    </submittedName>
</protein>
<dbReference type="Proteomes" id="UP000789920">
    <property type="component" value="Unassembled WGS sequence"/>
</dbReference>
<keyword evidence="2" id="KW-1185">Reference proteome</keyword>
<sequence length="88" mass="9744">DDVLALAISDHNLYSGSADGTIKKWSKTFEISDTFKDHTGIILSLTLSPIEASSRRRWLISGANDQLIKFWSLPVSVNNQESMDTSTT</sequence>
<gene>
    <name evidence="1" type="ORF">RPERSI_LOCUS33879</name>
</gene>
<evidence type="ECO:0000313" key="1">
    <source>
        <dbReference type="EMBL" id="CAG8845914.1"/>
    </source>
</evidence>
<reference evidence="1" key="1">
    <citation type="submission" date="2021-06" db="EMBL/GenBank/DDBJ databases">
        <authorList>
            <person name="Kallberg Y."/>
            <person name="Tangrot J."/>
            <person name="Rosling A."/>
        </authorList>
    </citation>
    <scope>NUCLEOTIDE SEQUENCE</scope>
    <source>
        <strain evidence="1">MA461A</strain>
    </source>
</reference>
<proteinExistence type="predicted"/>
<feature type="non-terminal residue" evidence="1">
    <location>
        <position position="88"/>
    </location>
</feature>
<accession>A0ACA9SRI7</accession>
<feature type="non-terminal residue" evidence="1">
    <location>
        <position position="1"/>
    </location>
</feature>
<dbReference type="EMBL" id="CAJVQC010148868">
    <property type="protein sequence ID" value="CAG8845914.1"/>
    <property type="molecule type" value="Genomic_DNA"/>
</dbReference>
<comment type="caution">
    <text evidence="1">The sequence shown here is derived from an EMBL/GenBank/DDBJ whole genome shotgun (WGS) entry which is preliminary data.</text>
</comment>
<evidence type="ECO:0000313" key="2">
    <source>
        <dbReference type="Proteomes" id="UP000789920"/>
    </source>
</evidence>